<accession>A0A1N6EPX1</accession>
<proteinExistence type="predicted"/>
<reference evidence="2" key="1">
    <citation type="submission" date="2016-12" db="EMBL/GenBank/DDBJ databases">
        <authorList>
            <person name="Varghese N."/>
            <person name="Submissions S."/>
        </authorList>
    </citation>
    <scope>NUCLEOTIDE SEQUENCE [LARGE SCALE GENOMIC DNA]</scope>
    <source>
        <strain evidence="2">DSM 16779</strain>
    </source>
</reference>
<dbReference type="Gene3D" id="1.20.1440.60">
    <property type="entry name" value="23S rRNA-intervening sequence"/>
    <property type="match status" value="1"/>
</dbReference>
<dbReference type="PANTHER" id="PTHR38471:SF2">
    <property type="entry name" value="FOUR HELIX BUNDLE PROTEIN"/>
    <property type="match status" value="1"/>
</dbReference>
<keyword evidence="2" id="KW-1185">Reference proteome</keyword>
<name>A0A1N6EPX1_9FLAO</name>
<dbReference type="OrthoDB" id="9811959at2"/>
<gene>
    <name evidence="1" type="ORF">SAMN05421769_0585</name>
</gene>
<protein>
    <submittedName>
        <fullName evidence="1">Four helix bundle protein</fullName>
    </submittedName>
</protein>
<organism evidence="1 2">
    <name type="scientific">Chryseobacterium scophthalmum</name>
    <dbReference type="NCBI Taxonomy" id="59733"/>
    <lineage>
        <taxon>Bacteria</taxon>
        <taxon>Pseudomonadati</taxon>
        <taxon>Bacteroidota</taxon>
        <taxon>Flavobacteriia</taxon>
        <taxon>Flavobacteriales</taxon>
        <taxon>Weeksellaceae</taxon>
        <taxon>Chryseobacterium group</taxon>
        <taxon>Chryseobacterium</taxon>
    </lineage>
</organism>
<dbReference type="NCBIfam" id="TIGR02436">
    <property type="entry name" value="four helix bundle protein"/>
    <property type="match status" value="1"/>
</dbReference>
<dbReference type="RefSeq" id="WP_074228603.1">
    <property type="nucleotide sequence ID" value="NZ_FSRQ01000001.1"/>
</dbReference>
<dbReference type="InterPro" id="IPR036583">
    <property type="entry name" value="23S_rRNA_IVS_sf"/>
</dbReference>
<evidence type="ECO:0000313" key="1">
    <source>
        <dbReference type="EMBL" id="SIN85132.1"/>
    </source>
</evidence>
<dbReference type="PANTHER" id="PTHR38471">
    <property type="entry name" value="FOUR HELIX BUNDLE PROTEIN"/>
    <property type="match status" value="1"/>
</dbReference>
<dbReference type="STRING" id="59733.SAMN05421769_0585"/>
<dbReference type="AlphaFoldDB" id="A0A1N6EPX1"/>
<dbReference type="EMBL" id="FSRQ01000001">
    <property type="protein sequence ID" value="SIN85132.1"/>
    <property type="molecule type" value="Genomic_DNA"/>
</dbReference>
<sequence>MKHNFKNLNIWKLAIELANETYILTDSFPKNEEFGLKSQLRRCSVSVASNIAEGSSRSSNKDFNRFLEISLGSLYELQTQIIISSNRSYFDLSKLENIENKITELQRMISGFQKNLKL</sequence>
<dbReference type="InterPro" id="IPR012657">
    <property type="entry name" value="23S_rRNA-intervening_sequence"/>
</dbReference>
<dbReference type="Pfam" id="PF05635">
    <property type="entry name" value="23S_rRNA_IVP"/>
    <property type="match status" value="1"/>
</dbReference>
<dbReference type="CDD" id="cd16377">
    <property type="entry name" value="23S_rRNA_IVP_like"/>
    <property type="match status" value="1"/>
</dbReference>
<evidence type="ECO:0000313" key="2">
    <source>
        <dbReference type="Proteomes" id="UP000184782"/>
    </source>
</evidence>
<dbReference type="Proteomes" id="UP000184782">
    <property type="component" value="Unassembled WGS sequence"/>
</dbReference>
<dbReference type="SUPFAM" id="SSF158446">
    <property type="entry name" value="IVS-encoded protein-like"/>
    <property type="match status" value="1"/>
</dbReference>